<organism evidence="1 2">
    <name type="scientific">Podarcis lilfordi</name>
    <name type="common">Lilford's wall lizard</name>
    <dbReference type="NCBI Taxonomy" id="74358"/>
    <lineage>
        <taxon>Eukaryota</taxon>
        <taxon>Metazoa</taxon>
        <taxon>Chordata</taxon>
        <taxon>Craniata</taxon>
        <taxon>Vertebrata</taxon>
        <taxon>Euteleostomi</taxon>
        <taxon>Lepidosauria</taxon>
        <taxon>Squamata</taxon>
        <taxon>Bifurcata</taxon>
        <taxon>Unidentata</taxon>
        <taxon>Episquamata</taxon>
        <taxon>Laterata</taxon>
        <taxon>Lacertibaenia</taxon>
        <taxon>Lacertidae</taxon>
        <taxon>Podarcis</taxon>
    </lineage>
</organism>
<dbReference type="AlphaFoldDB" id="A0AA35KY12"/>
<dbReference type="EMBL" id="OX395135">
    <property type="protein sequence ID" value="CAI5785508.1"/>
    <property type="molecule type" value="Genomic_DNA"/>
</dbReference>
<evidence type="ECO:0000313" key="2">
    <source>
        <dbReference type="Proteomes" id="UP001178461"/>
    </source>
</evidence>
<accession>A0AA35KY12</accession>
<protein>
    <submittedName>
        <fullName evidence="1">Uncharacterized protein</fullName>
    </submittedName>
</protein>
<dbReference type="Proteomes" id="UP001178461">
    <property type="component" value="Chromosome 10"/>
</dbReference>
<name>A0AA35KY12_9SAUR</name>
<evidence type="ECO:0000313" key="1">
    <source>
        <dbReference type="EMBL" id="CAI5785508.1"/>
    </source>
</evidence>
<keyword evidence="2" id="KW-1185">Reference proteome</keyword>
<reference evidence="1" key="1">
    <citation type="submission" date="2022-12" db="EMBL/GenBank/DDBJ databases">
        <authorList>
            <person name="Alioto T."/>
            <person name="Alioto T."/>
            <person name="Gomez Garrido J."/>
        </authorList>
    </citation>
    <scope>NUCLEOTIDE SEQUENCE</scope>
</reference>
<sequence>SCPHQMTPLPRRIWPRVIWRLQKLRKCLEQQPRRSQDLWGRVEEIPPCRKEAYPLKKRQNNPWNGWLLNGQTNTLTVWSAAWWQ</sequence>
<proteinExistence type="predicted"/>
<feature type="non-terminal residue" evidence="1">
    <location>
        <position position="1"/>
    </location>
</feature>
<gene>
    <name evidence="1" type="ORF">PODLI_1B013872</name>
</gene>